<comment type="caution">
    <text evidence="1">The sequence shown here is derived from an EMBL/GenBank/DDBJ whole genome shotgun (WGS) entry which is preliminary data.</text>
</comment>
<reference evidence="1" key="1">
    <citation type="submission" date="2022-07" db="EMBL/GenBank/DDBJ databases">
        <title>Genome Sequence of Phlebia brevispora.</title>
        <authorList>
            <person name="Buettner E."/>
        </authorList>
    </citation>
    <scope>NUCLEOTIDE SEQUENCE</scope>
    <source>
        <strain evidence="1">MPL23</strain>
    </source>
</reference>
<keyword evidence="2" id="KW-1185">Reference proteome</keyword>
<dbReference type="EMBL" id="JANHOG010002983">
    <property type="protein sequence ID" value="KAJ3518305.1"/>
    <property type="molecule type" value="Genomic_DNA"/>
</dbReference>
<protein>
    <submittedName>
        <fullName evidence="1">Uncharacterized protein</fullName>
    </submittedName>
</protein>
<accession>A0ACC1RJ16</accession>
<sequence length="238" mass="27746">MPPKKWLIIDRERGIDQEAWLYARCADLRTSQKPLKDYARDVAHAFESQFPSNILQRIFKNGKFQRFETEEEAIVRCEGRPKQCVKWIQNHKSEILRRAEHQASLPAYLDLQDYKPDVEVKRARSARDIYVGEHPEIRENATKEARDSGISTRSELQSSINAAYSAAIAVDPDWQRYIDRSQEEKTTRAAERAKIRESSTIADDDSQPGMSRTQILQNLEYTLLNTVKALARRIRRLW</sequence>
<name>A0ACC1RJ16_9APHY</name>
<organism evidence="1 2">
    <name type="scientific">Phlebia brevispora</name>
    <dbReference type="NCBI Taxonomy" id="194682"/>
    <lineage>
        <taxon>Eukaryota</taxon>
        <taxon>Fungi</taxon>
        <taxon>Dikarya</taxon>
        <taxon>Basidiomycota</taxon>
        <taxon>Agaricomycotina</taxon>
        <taxon>Agaricomycetes</taxon>
        <taxon>Polyporales</taxon>
        <taxon>Meruliaceae</taxon>
        <taxon>Phlebia</taxon>
    </lineage>
</organism>
<dbReference type="Proteomes" id="UP001148662">
    <property type="component" value="Unassembled WGS sequence"/>
</dbReference>
<gene>
    <name evidence="1" type="ORF">NM688_g9456</name>
</gene>
<evidence type="ECO:0000313" key="1">
    <source>
        <dbReference type="EMBL" id="KAJ3518305.1"/>
    </source>
</evidence>
<evidence type="ECO:0000313" key="2">
    <source>
        <dbReference type="Proteomes" id="UP001148662"/>
    </source>
</evidence>
<proteinExistence type="predicted"/>